<dbReference type="Proteomes" id="UP000665944">
    <property type="component" value="Unassembled WGS sequence"/>
</dbReference>
<dbReference type="EMBL" id="JAGHKT020000002">
    <property type="protein sequence ID" value="MCM5671591.1"/>
    <property type="molecule type" value="Genomic_DNA"/>
</dbReference>
<reference evidence="13 14" key="1">
    <citation type="submission" date="2022-06" db="EMBL/GenBank/DDBJ databases">
        <title>Staphylococcus hominis ShoR14 genome sequence.</title>
        <authorList>
            <person name="Yeo C.C."/>
            <person name="Chew C.H."/>
            <person name="Che Hamzah A.M."/>
            <person name="Al-Trad E.I."/>
        </authorList>
    </citation>
    <scope>NUCLEOTIDE SEQUENCE [LARGE SCALE GENOMIC DNA]</scope>
    <source>
        <strain evidence="13 14">ShoR14</strain>
    </source>
</reference>
<feature type="compositionally biased region" description="Basic and acidic residues" evidence="10">
    <location>
        <begin position="117"/>
        <end position="161"/>
    </location>
</feature>
<feature type="transmembrane region" description="Helical" evidence="11">
    <location>
        <begin position="586"/>
        <end position="604"/>
    </location>
</feature>
<evidence type="ECO:0000313" key="14">
    <source>
        <dbReference type="Proteomes" id="UP000665944"/>
    </source>
</evidence>
<feature type="transmembrane region" description="Helical" evidence="11">
    <location>
        <begin position="324"/>
        <end position="344"/>
    </location>
</feature>
<keyword evidence="6 11" id="KW-0812">Transmembrane</keyword>
<comment type="similarity">
    <text evidence="2">Belongs to the major facilitator superfamily. TCR/Tet family.</text>
</comment>
<dbReference type="SUPFAM" id="SSF103473">
    <property type="entry name" value="MFS general substrate transporter"/>
    <property type="match status" value="1"/>
</dbReference>
<evidence type="ECO:0000313" key="13">
    <source>
        <dbReference type="EMBL" id="MCM5671591.1"/>
    </source>
</evidence>
<dbReference type="InterPro" id="IPR011701">
    <property type="entry name" value="MFS"/>
</dbReference>
<dbReference type="InterPro" id="IPR036259">
    <property type="entry name" value="MFS_trans_sf"/>
</dbReference>
<keyword evidence="8 11" id="KW-0472">Membrane</keyword>
<feature type="transmembrane region" description="Helical" evidence="11">
    <location>
        <begin position="454"/>
        <end position="474"/>
    </location>
</feature>
<feature type="region of interest" description="Disordered" evidence="10">
    <location>
        <begin position="32"/>
        <end position="174"/>
    </location>
</feature>
<evidence type="ECO:0000256" key="8">
    <source>
        <dbReference type="ARBA" id="ARBA00023136"/>
    </source>
</evidence>
<keyword evidence="7 11" id="KW-1133">Transmembrane helix</keyword>
<dbReference type="InterPro" id="IPR020846">
    <property type="entry name" value="MFS_dom"/>
</dbReference>
<dbReference type="Gene3D" id="1.20.1720.10">
    <property type="entry name" value="Multidrug resistance protein D"/>
    <property type="match status" value="1"/>
</dbReference>
<keyword evidence="14" id="KW-1185">Reference proteome</keyword>
<feature type="transmembrane region" description="Helical" evidence="11">
    <location>
        <begin position="6"/>
        <end position="25"/>
    </location>
</feature>
<sequence>MTVTFIIGYIVAAVILVGLINLFVLKSRHKSKLNQSKGQQVNEESKSQNNPSKFKMSDLEQNNDAKNASSSQISEEKKRYFNNDQSHYKEDNDINNDKRKNHFEEEQEQQDSSSEQIHPEQKQTSHSLHYSDDEQRNTHSEDTVNHNDRDVNNQHLSKDSIYEPINPDSQEGRVNERIKNQNQDFVFGKGITRGKILAAMLFGMFIAILNQTLLNVALPRINTEFNISASTGQWLMTGFMLVNGILIPISAFLFNKYSYRKLFLIALVLFTIGSLVCGISTNFPIMMGGRVLQAIGAGILMPLGSNVIVTIFPPEKRGVAMGTMGIAMILAPAIGPTLSGYIVQNYHWNVMFYMMFILGLLAFLFGLAWFKIYQKTINPKADYRGIVYSTIGFGALLYGFSEAGNKGWGSTEIIIMFIIGVVFIILFVIRELTMKAPMLNLEVLKSPTYTLTTVINMVVMMSLFGGMILLPLYLQNLRGFSALDSGLLLLPGSLLMGVLGPVAGKLLDTIGLKPLALFGIAVMTYGTYELTKLNMDTSYLHIMSIYVIRSIGMAFVMMPLITAAINALPPRLISHGNAFLNTMRQLAGSIGTAILVTVMTTQSTNHLNAFATELDKTNPVIQDHVREMAAQYGGQQGALQVILTYVNKLASIEGINDAFWIATALSVLAFVLSLFLKGKKGAEAEHNRLMSKESNKF</sequence>
<feature type="transmembrane region" description="Helical" evidence="11">
    <location>
        <begin position="196"/>
        <end position="214"/>
    </location>
</feature>
<evidence type="ECO:0000256" key="6">
    <source>
        <dbReference type="ARBA" id="ARBA00022692"/>
    </source>
</evidence>
<accession>A0A8X8GW79</accession>
<evidence type="ECO:0000256" key="7">
    <source>
        <dbReference type="ARBA" id="ARBA00022989"/>
    </source>
</evidence>
<feature type="compositionally biased region" description="Polar residues" evidence="10">
    <location>
        <begin position="33"/>
        <end position="52"/>
    </location>
</feature>
<proteinExistence type="inferred from homology"/>
<name>A0A8X8GW79_STAHO</name>
<keyword evidence="5" id="KW-1003">Cell membrane</keyword>
<comment type="subcellular location">
    <subcellularLocation>
        <location evidence="1">Cell membrane</location>
        <topology evidence="1">Multi-pass membrane protein</topology>
    </subcellularLocation>
</comment>
<feature type="transmembrane region" description="Helical" evidence="11">
    <location>
        <begin position="350"/>
        <end position="373"/>
    </location>
</feature>
<evidence type="ECO:0000256" key="11">
    <source>
        <dbReference type="SAM" id="Phobius"/>
    </source>
</evidence>
<feature type="domain" description="Major facilitator superfamily (MFS) profile" evidence="12">
    <location>
        <begin position="196"/>
        <end position="681"/>
    </location>
</feature>
<dbReference type="PROSITE" id="PS50850">
    <property type="entry name" value="MFS"/>
    <property type="match status" value="1"/>
</dbReference>
<feature type="transmembrane region" description="Helical" evidence="11">
    <location>
        <begin position="291"/>
        <end position="312"/>
    </location>
</feature>
<evidence type="ECO:0000256" key="4">
    <source>
        <dbReference type="ARBA" id="ARBA00022448"/>
    </source>
</evidence>
<dbReference type="GO" id="GO:0005886">
    <property type="term" value="C:plasma membrane"/>
    <property type="evidence" value="ECO:0007669"/>
    <property type="project" value="UniProtKB-SubCell"/>
</dbReference>
<dbReference type="PANTHER" id="PTHR42718">
    <property type="entry name" value="MAJOR FACILITATOR SUPERFAMILY MULTIDRUG TRANSPORTER MFSC"/>
    <property type="match status" value="1"/>
</dbReference>
<dbReference type="RefSeq" id="WP_017174920.1">
    <property type="nucleotide sequence ID" value="NZ_CP014567.1"/>
</dbReference>
<dbReference type="Gene3D" id="1.20.1250.20">
    <property type="entry name" value="MFS general substrate transporter like domains"/>
    <property type="match status" value="1"/>
</dbReference>
<evidence type="ECO:0000256" key="9">
    <source>
        <dbReference type="ARBA" id="ARBA00040594"/>
    </source>
</evidence>
<feature type="transmembrane region" description="Helical" evidence="11">
    <location>
        <begin position="540"/>
        <end position="565"/>
    </location>
</feature>
<feature type="transmembrane region" description="Helical" evidence="11">
    <location>
        <begin position="413"/>
        <end position="433"/>
    </location>
</feature>
<dbReference type="Pfam" id="PF07690">
    <property type="entry name" value="MFS_1"/>
    <property type="match status" value="1"/>
</dbReference>
<protein>
    <recommendedName>
        <fullName evidence="9">Quinolone resistance protein NorB</fullName>
    </recommendedName>
</protein>
<dbReference type="InterPro" id="IPR004638">
    <property type="entry name" value="EmrB-like"/>
</dbReference>
<dbReference type="PANTHER" id="PTHR42718:SF9">
    <property type="entry name" value="MAJOR FACILITATOR SUPERFAMILY MULTIDRUG TRANSPORTER MFSC"/>
    <property type="match status" value="1"/>
</dbReference>
<dbReference type="GO" id="GO:0022857">
    <property type="term" value="F:transmembrane transporter activity"/>
    <property type="evidence" value="ECO:0007669"/>
    <property type="project" value="InterPro"/>
</dbReference>
<feature type="compositionally biased region" description="Polar residues" evidence="10">
    <location>
        <begin position="59"/>
        <end position="73"/>
    </location>
</feature>
<feature type="transmembrane region" description="Helical" evidence="11">
    <location>
        <begin position="262"/>
        <end position="285"/>
    </location>
</feature>
<dbReference type="CDD" id="cd17503">
    <property type="entry name" value="MFS_LmrB_MDR_like"/>
    <property type="match status" value="1"/>
</dbReference>
<evidence type="ECO:0000256" key="1">
    <source>
        <dbReference type="ARBA" id="ARBA00004651"/>
    </source>
</evidence>
<comment type="caution">
    <text evidence="13">The sequence shown here is derived from an EMBL/GenBank/DDBJ whole genome shotgun (WGS) entry which is preliminary data.</text>
</comment>
<feature type="transmembrane region" description="Helical" evidence="11">
    <location>
        <begin position="658"/>
        <end position="676"/>
    </location>
</feature>
<feature type="transmembrane region" description="Helical" evidence="11">
    <location>
        <begin position="486"/>
        <end position="503"/>
    </location>
</feature>
<evidence type="ECO:0000256" key="2">
    <source>
        <dbReference type="ARBA" id="ARBA00007520"/>
    </source>
</evidence>
<comment type="similarity">
    <text evidence="3">Belongs to the major facilitator superfamily. EmrB family.</text>
</comment>
<feature type="transmembrane region" description="Helical" evidence="11">
    <location>
        <begin position="234"/>
        <end position="255"/>
    </location>
</feature>
<feature type="compositionally biased region" description="Basic and acidic residues" evidence="10">
    <location>
        <begin position="74"/>
        <end position="104"/>
    </location>
</feature>
<evidence type="ECO:0000256" key="10">
    <source>
        <dbReference type="SAM" id="MobiDB-lite"/>
    </source>
</evidence>
<evidence type="ECO:0000256" key="5">
    <source>
        <dbReference type="ARBA" id="ARBA00022475"/>
    </source>
</evidence>
<organism evidence="13 14">
    <name type="scientific">Staphylococcus hominis</name>
    <dbReference type="NCBI Taxonomy" id="1290"/>
    <lineage>
        <taxon>Bacteria</taxon>
        <taxon>Bacillati</taxon>
        <taxon>Bacillota</taxon>
        <taxon>Bacilli</taxon>
        <taxon>Bacillales</taxon>
        <taxon>Staphylococcaceae</taxon>
        <taxon>Staphylococcus</taxon>
    </lineage>
</organism>
<gene>
    <name evidence="13" type="ORF">J7T32_002260</name>
</gene>
<dbReference type="PRINTS" id="PR01036">
    <property type="entry name" value="TCRTETB"/>
</dbReference>
<evidence type="ECO:0000256" key="3">
    <source>
        <dbReference type="ARBA" id="ARBA00008537"/>
    </source>
</evidence>
<feature type="transmembrane region" description="Helical" evidence="11">
    <location>
        <begin position="385"/>
        <end position="401"/>
    </location>
</feature>
<evidence type="ECO:0000259" key="12">
    <source>
        <dbReference type="PROSITE" id="PS50850"/>
    </source>
</evidence>
<keyword evidence="4" id="KW-0813">Transport</keyword>
<dbReference type="NCBIfam" id="TIGR00711">
    <property type="entry name" value="efflux_EmrB"/>
    <property type="match status" value="1"/>
</dbReference>
<dbReference type="AlphaFoldDB" id="A0A8X8GW79"/>
<feature type="transmembrane region" description="Helical" evidence="11">
    <location>
        <begin position="510"/>
        <end position="528"/>
    </location>
</feature>